<dbReference type="AlphaFoldDB" id="A0AAT9GMP6"/>
<dbReference type="SUPFAM" id="SSF51735">
    <property type="entry name" value="NAD(P)-binding Rossmann-fold domains"/>
    <property type="match status" value="1"/>
</dbReference>
<keyword evidence="7" id="KW-0520">NAD</keyword>
<dbReference type="GO" id="GO:0006740">
    <property type="term" value="P:NADPH regeneration"/>
    <property type="evidence" value="ECO:0007669"/>
    <property type="project" value="TreeGrafter"/>
</dbReference>
<evidence type="ECO:0000259" key="12">
    <source>
        <dbReference type="SMART" id="SM01002"/>
    </source>
</evidence>
<dbReference type="InterPro" id="IPR008143">
    <property type="entry name" value="Ala_DH/PNT_CS2"/>
</dbReference>
<dbReference type="SUPFAM" id="SSF52283">
    <property type="entry name" value="Formate/glycerate dehydrogenase catalytic domain-like"/>
    <property type="match status" value="1"/>
</dbReference>
<dbReference type="PANTHER" id="PTHR10160:SF19">
    <property type="entry name" value="PROTON-TRANSLOCATING NAD(P)(+) TRANSHYDROGENASE"/>
    <property type="match status" value="1"/>
</dbReference>
<evidence type="ECO:0000256" key="11">
    <source>
        <dbReference type="ARBA" id="ARBA00084087"/>
    </source>
</evidence>
<sequence length="372" mass="39963">MILGILNETNDRRVSLLPEQAETLTKQQVSVWMEPGAGQNAFADDQIYSAKNVVLKDRSEILQQADLILMIHPPSNDEVALLKSGAILVGVFQPLFHVELMKQLAAKMVTVFSLDMIPRTTRAQSMDVLSSQANIAGYRAVLLAATLFPRYFPMFMTAAGSIPPAKVLIIGAGVAGLQAIATARRLGAVVEVSDTRPAVKEEVMSLGAKFIEVEGAADASKAGGYAVEQSEEFKKRQQERLAASVAKSDIIITTAQIPGKKAPLLINEEMLNSMKPGSVVIDLAAATGGNVFATQNNATIMHNGITIMGNSNLAADMPWDASKLYGKNILNFLQLVISKEGNITLNFEDDIVKGCCITHVGNVVNDRVVNSQ</sequence>
<evidence type="ECO:0000259" key="13">
    <source>
        <dbReference type="SMART" id="SM01003"/>
    </source>
</evidence>
<comment type="function">
    <text evidence="1">The transhydrogenation between NADH and NADP is coupled to respiration and ATP hydrolysis and functions as a proton pump across the membrane.</text>
</comment>
<dbReference type="EC" id="7.1.1.1" evidence="3"/>
<accession>A0AAT9GMP6</accession>
<feature type="domain" description="Alanine dehydrogenase/pyridine nucleotide transhydrogenase NAD(H)-binding" evidence="12">
    <location>
        <begin position="145"/>
        <end position="309"/>
    </location>
</feature>
<evidence type="ECO:0000256" key="9">
    <source>
        <dbReference type="ARBA" id="ARBA00071353"/>
    </source>
</evidence>
<dbReference type="GO" id="GO:0016491">
    <property type="term" value="F:oxidoreductase activity"/>
    <property type="evidence" value="ECO:0007669"/>
    <property type="project" value="InterPro"/>
</dbReference>
<evidence type="ECO:0000256" key="10">
    <source>
        <dbReference type="ARBA" id="ARBA00076996"/>
    </source>
</evidence>
<dbReference type="InterPro" id="IPR036291">
    <property type="entry name" value="NAD(P)-bd_dom_sf"/>
</dbReference>
<dbReference type="Pfam" id="PF01262">
    <property type="entry name" value="AlaDh_PNT_C"/>
    <property type="match status" value="1"/>
</dbReference>
<protein>
    <recommendedName>
        <fullName evidence="9">NAD(P) transhydrogenase subunit alpha part 1</fullName>
        <ecNumber evidence="3">7.1.1.1</ecNumber>
    </recommendedName>
    <alternativeName>
        <fullName evidence="11">Nicotinamide nucleotide transhydrogenase subunit alpha 1</fullName>
    </alternativeName>
    <alternativeName>
        <fullName evidence="10">Pyridine nucleotide transhydrogenase subunit alpha 1</fullName>
    </alternativeName>
</protein>
<keyword evidence="5" id="KW-0521">NADP</keyword>
<evidence type="ECO:0000256" key="6">
    <source>
        <dbReference type="ARBA" id="ARBA00022967"/>
    </source>
</evidence>
<keyword evidence="4" id="KW-0547">Nucleotide-binding</keyword>
<dbReference type="CDD" id="cd05304">
    <property type="entry name" value="Rubrum_tdh"/>
    <property type="match status" value="1"/>
</dbReference>
<name>A0AAT9GMP6_9BACT</name>
<dbReference type="GO" id="GO:0005886">
    <property type="term" value="C:plasma membrane"/>
    <property type="evidence" value="ECO:0007669"/>
    <property type="project" value="TreeGrafter"/>
</dbReference>
<comment type="catalytic activity">
    <reaction evidence="8">
        <text>NAD(+) + NADPH + H(+)(in) = NADH + NADP(+) + H(+)(out)</text>
        <dbReference type="Rhea" id="RHEA:47992"/>
        <dbReference type="ChEBI" id="CHEBI:15378"/>
        <dbReference type="ChEBI" id="CHEBI:57540"/>
        <dbReference type="ChEBI" id="CHEBI:57783"/>
        <dbReference type="ChEBI" id="CHEBI:57945"/>
        <dbReference type="ChEBI" id="CHEBI:58349"/>
        <dbReference type="EC" id="7.1.1.1"/>
    </reaction>
</comment>
<evidence type="ECO:0000256" key="4">
    <source>
        <dbReference type="ARBA" id="ARBA00022741"/>
    </source>
</evidence>
<evidence type="ECO:0000256" key="1">
    <source>
        <dbReference type="ARBA" id="ARBA00003943"/>
    </source>
</evidence>
<dbReference type="Gene3D" id="3.40.50.720">
    <property type="entry name" value="NAD(P)-binding Rossmann-like Domain"/>
    <property type="match status" value="2"/>
</dbReference>
<dbReference type="SMART" id="SM01003">
    <property type="entry name" value="AlaDh_PNT_N"/>
    <property type="match status" value="1"/>
</dbReference>
<dbReference type="NCBIfam" id="NF006942">
    <property type="entry name" value="PRK09424.1"/>
    <property type="match status" value="1"/>
</dbReference>
<dbReference type="GO" id="GO:0008750">
    <property type="term" value="F:proton-translocating NAD(P)+ transhydrogenase activity"/>
    <property type="evidence" value="ECO:0007669"/>
    <property type="project" value="UniProtKB-EC"/>
</dbReference>
<evidence type="ECO:0000256" key="8">
    <source>
        <dbReference type="ARBA" id="ARBA00048202"/>
    </source>
</evidence>
<dbReference type="PROSITE" id="PS00837">
    <property type="entry name" value="ALADH_PNT_2"/>
    <property type="match status" value="1"/>
</dbReference>
<reference evidence="14" key="1">
    <citation type="submission" date="2024-02" db="EMBL/GenBank/DDBJ databases">
        <title>Sediminibacterium planktonica sp. nov. and Sediminibacterium longus sp. nov., isolated from surface lake and river water.</title>
        <authorList>
            <person name="Watanabe K."/>
            <person name="Takemine S."/>
            <person name="Ishii Y."/>
            <person name="Ogata Y."/>
            <person name="Shindo C."/>
            <person name="Suda W."/>
        </authorList>
    </citation>
    <scope>NUCLEOTIDE SEQUENCE</scope>
    <source>
        <strain evidence="14">KACHI17</strain>
    </source>
</reference>
<evidence type="ECO:0000256" key="5">
    <source>
        <dbReference type="ARBA" id="ARBA00022857"/>
    </source>
</evidence>
<dbReference type="GO" id="GO:0050661">
    <property type="term" value="F:NADP binding"/>
    <property type="evidence" value="ECO:0007669"/>
    <property type="project" value="TreeGrafter"/>
</dbReference>
<proteinExistence type="inferred from homology"/>
<dbReference type="SMART" id="SM01002">
    <property type="entry name" value="AlaDh_PNT_C"/>
    <property type="match status" value="1"/>
</dbReference>
<gene>
    <name evidence="14" type="ORF">KACHI17_26220</name>
</gene>
<dbReference type="InterPro" id="IPR007698">
    <property type="entry name" value="AlaDH/PNT_NAD(H)-bd"/>
</dbReference>
<dbReference type="InterPro" id="IPR007886">
    <property type="entry name" value="AlaDH/PNT_N"/>
</dbReference>
<dbReference type="Pfam" id="PF05222">
    <property type="entry name" value="AlaDh_PNT_N"/>
    <property type="match status" value="1"/>
</dbReference>
<keyword evidence="6" id="KW-1278">Translocase</keyword>
<dbReference type="PANTHER" id="PTHR10160">
    <property type="entry name" value="NAD(P) TRANSHYDROGENASE"/>
    <property type="match status" value="1"/>
</dbReference>
<evidence type="ECO:0000256" key="3">
    <source>
        <dbReference type="ARBA" id="ARBA00012943"/>
    </source>
</evidence>
<dbReference type="RefSeq" id="WP_353549363.1">
    <property type="nucleotide sequence ID" value="NZ_AP029612.1"/>
</dbReference>
<evidence type="ECO:0000256" key="7">
    <source>
        <dbReference type="ARBA" id="ARBA00023027"/>
    </source>
</evidence>
<evidence type="ECO:0000313" key="14">
    <source>
        <dbReference type="EMBL" id="BFG71741.1"/>
    </source>
</evidence>
<dbReference type="EMBL" id="AP029612">
    <property type="protein sequence ID" value="BFG71741.1"/>
    <property type="molecule type" value="Genomic_DNA"/>
</dbReference>
<dbReference type="FunFam" id="3.40.50.720:FF:000188">
    <property type="entry name" value="NAD(P) transhydrogenase alpha subunit 1"/>
    <property type="match status" value="1"/>
</dbReference>
<feature type="domain" description="Alanine dehydrogenase/pyridine nucleotide transhydrogenase N-terminal" evidence="13">
    <location>
        <begin position="4"/>
        <end position="136"/>
    </location>
</feature>
<organism evidence="14">
    <name type="scientific">Sediminibacterium sp. KACHI17</name>
    <dbReference type="NCBI Taxonomy" id="1751071"/>
    <lineage>
        <taxon>Bacteria</taxon>
        <taxon>Pseudomonadati</taxon>
        <taxon>Bacteroidota</taxon>
        <taxon>Chitinophagia</taxon>
        <taxon>Chitinophagales</taxon>
        <taxon>Chitinophagaceae</taxon>
        <taxon>Sediminibacterium</taxon>
    </lineage>
</organism>
<evidence type="ECO:0000256" key="2">
    <source>
        <dbReference type="ARBA" id="ARBA00005689"/>
    </source>
</evidence>
<comment type="similarity">
    <text evidence="2">Belongs to the AlaDH/PNT family.</text>
</comment>